<gene>
    <name evidence="6" type="ordered locus">HCH_04685</name>
</gene>
<dbReference type="GO" id="GO:0016020">
    <property type="term" value="C:membrane"/>
    <property type="evidence" value="ECO:0007669"/>
    <property type="project" value="UniProtKB-SubCell"/>
</dbReference>
<evidence type="ECO:0000256" key="2">
    <source>
        <dbReference type="ARBA" id="ARBA00022692"/>
    </source>
</evidence>
<protein>
    <submittedName>
        <fullName evidence="6">Exopolysaccharide production protein</fullName>
    </submittedName>
</protein>
<dbReference type="eggNOG" id="COG3307">
    <property type="taxonomic scope" value="Bacteria"/>
</dbReference>
<dbReference type="RefSeq" id="WP_011398449.1">
    <property type="nucleotide sequence ID" value="NC_007645.1"/>
</dbReference>
<name>Q2SD90_HAHCH</name>
<evidence type="ECO:0000313" key="6">
    <source>
        <dbReference type="EMBL" id="ABC31384.1"/>
    </source>
</evidence>
<dbReference type="OrthoDB" id="4391260at2"/>
<dbReference type="Proteomes" id="UP000000238">
    <property type="component" value="Chromosome"/>
</dbReference>
<keyword evidence="2" id="KW-0812">Transmembrane</keyword>
<dbReference type="InterPro" id="IPR007016">
    <property type="entry name" value="O-antigen_ligase-rel_domated"/>
</dbReference>
<evidence type="ECO:0000256" key="3">
    <source>
        <dbReference type="ARBA" id="ARBA00022989"/>
    </source>
</evidence>
<evidence type="ECO:0000259" key="5">
    <source>
        <dbReference type="Pfam" id="PF04932"/>
    </source>
</evidence>
<evidence type="ECO:0000256" key="1">
    <source>
        <dbReference type="ARBA" id="ARBA00004141"/>
    </source>
</evidence>
<dbReference type="EMBL" id="CP000155">
    <property type="protein sequence ID" value="ABC31384.1"/>
    <property type="molecule type" value="Genomic_DNA"/>
</dbReference>
<dbReference type="PANTHER" id="PTHR37422">
    <property type="entry name" value="TEICHURONIC ACID BIOSYNTHESIS PROTEIN TUAE"/>
    <property type="match status" value="1"/>
</dbReference>
<sequence>MTITRNQLRDFFLGLVMFYYSGFMSFLTGLVSGGGRSGHGGAEMIAESASGNMVRQLVGLSILAIGGYFVLHLRDRSLGTFVSRHIYWLILLGYIVLSILWSVEPGVSVRRIISLMIVFVAALALLQEYTPEYLLSLIARILGCAAIAGLIYAVISPQNGFIQGGLREGALLGIFSDKNAGARCYVYALMTFYGLRMYESRQDKILIGGLVAAIILSNSATALAMVFGGMGLTTIFNGSRVIGNSQKTFNRLIVVTMGLLIGAVLANYFYELILLSLGRDPSLTNRTIIWELLGPSLDDRPTLGYGYGAFWASVYVESFVKVWGFIGNAHSGYVETRLNGGYVGLVILIATFVMSFWRIARAFTFHPESSVFALMASILLIQAAVNYIGFIIPNHVSFDMFMFSIIVVVAGKYGLSRELSPTPLYEVQPDPAEARA</sequence>
<comment type="subcellular location">
    <subcellularLocation>
        <location evidence="1">Membrane</location>
        <topology evidence="1">Multi-pass membrane protein</topology>
    </subcellularLocation>
</comment>
<accession>Q2SD90</accession>
<organism evidence="6 7">
    <name type="scientific">Hahella chejuensis (strain KCTC 2396)</name>
    <dbReference type="NCBI Taxonomy" id="349521"/>
    <lineage>
        <taxon>Bacteria</taxon>
        <taxon>Pseudomonadati</taxon>
        <taxon>Pseudomonadota</taxon>
        <taxon>Gammaproteobacteria</taxon>
        <taxon>Oceanospirillales</taxon>
        <taxon>Hahellaceae</taxon>
        <taxon>Hahella</taxon>
    </lineage>
</organism>
<feature type="domain" description="O-antigen ligase-related" evidence="5">
    <location>
        <begin position="210"/>
        <end position="349"/>
    </location>
</feature>
<evidence type="ECO:0000313" key="7">
    <source>
        <dbReference type="Proteomes" id="UP000000238"/>
    </source>
</evidence>
<dbReference type="STRING" id="349521.HCH_04685"/>
<proteinExistence type="predicted"/>
<reference evidence="6 7" key="1">
    <citation type="journal article" date="2005" name="Nucleic Acids Res.">
        <title>Genomic blueprint of Hahella chejuensis, a marine microbe producing an algicidal agent.</title>
        <authorList>
            <person name="Jeong H."/>
            <person name="Yim J.H."/>
            <person name="Lee C."/>
            <person name="Choi S.-H."/>
            <person name="Park Y.K."/>
            <person name="Yoon S.H."/>
            <person name="Hur C.-G."/>
            <person name="Kang H.-Y."/>
            <person name="Kim D."/>
            <person name="Lee H.H."/>
            <person name="Park K.H."/>
            <person name="Park S.-H."/>
            <person name="Park H.-S."/>
            <person name="Lee H.K."/>
            <person name="Oh T.K."/>
            <person name="Kim J.F."/>
        </authorList>
    </citation>
    <scope>NUCLEOTIDE SEQUENCE [LARGE SCALE GENOMIC DNA]</scope>
    <source>
        <strain evidence="6 7">KCTC 2396</strain>
    </source>
</reference>
<keyword evidence="4" id="KW-0472">Membrane</keyword>
<dbReference type="InterPro" id="IPR051533">
    <property type="entry name" value="WaaL-like"/>
</dbReference>
<keyword evidence="3" id="KW-1133">Transmembrane helix</keyword>
<keyword evidence="7" id="KW-1185">Reference proteome</keyword>
<dbReference type="HOGENOM" id="CLU_039809_2_1_6"/>
<dbReference type="Pfam" id="PF04932">
    <property type="entry name" value="Wzy_C"/>
    <property type="match status" value="1"/>
</dbReference>
<dbReference type="KEGG" id="hch:HCH_04685"/>
<dbReference type="PANTHER" id="PTHR37422:SF17">
    <property type="entry name" value="O-ANTIGEN LIGASE"/>
    <property type="match status" value="1"/>
</dbReference>
<dbReference type="AlphaFoldDB" id="Q2SD90"/>
<evidence type="ECO:0000256" key="4">
    <source>
        <dbReference type="ARBA" id="ARBA00023136"/>
    </source>
</evidence>